<dbReference type="AlphaFoldDB" id="E6SWB7"/>
<proteinExistence type="inferred from homology"/>
<dbReference type="Pfam" id="PF13715">
    <property type="entry name" value="CarbopepD_reg_2"/>
    <property type="match status" value="1"/>
</dbReference>
<evidence type="ECO:0000256" key="6">
    <source>
        <dbReference type="ARBA" id="ARBA00023237"/>
    </source>
</evidence>
<dbReference type="HOGENOM" id="CLU_004317_0_1_10"/>
<comment type="subcellular location">
    <subcellularLocation>
        <location evidence="1 7">Cell outer membrane</location>
        <topology evidence="1 7">Multi-pass membrane protein</topology>
    </subcellularLocation>
</comment>
<evidence type="ECO:0000313" key="9">
    <source>
        <dbReference type="Proteomes" id="UP000008630"/>
    </source>
</evidence>
<organism evidence="8 9">
    <name type="scientific">Bacteroides helcogenes (strain ATCC 35417 / DSM 20613 / JCM 6297 / CCUG 15421 / P 36-108)</name>
    <dbReference type="NCBI Taxonomy" id="693979"/>
    <lineage>
        <taxon>Bacteria</taxon>
        <taxon>Pseudomonadati</taxon>
        <taxon>Bacteroidota</taxon>
        <taxon>Bacteroidia</taxon>
        <taxon>Bacteroidales</taxon>
        <taxon>Bacteroidaceae</taxon>
        <taxon>Bacteroides</taxon>
    </lineage>
</organism>
<keyword evidence="6 7" id="KW-0998">Cell outer membrane</keyword>
<dbReference type="KEGG" id="bhl:Bache_1587"/>
<dbReference type="InterPro" id="IPR039426">
    <property type="entry name" value="TonB-dep_rcpt-like"/>
</dbReference>
<dbReference type="PROSITE" id="PS52016">
    <property type="entry name" value="TONB_DEPENDENT_REC_3"/>
    <property type="match status" value="1"/>
</dbReference>
<dbReference type="GO" id="GO:0009279">
    <property type="term" value="C:cell outer membrane"/>
    <property type="evidence" value="ECO:0007669"/>
    <property type="project" value="UniProtKB-SubCell"/>
</dbReference>
<name>E6SWB7_BACT6</name>
<sequence>MRLTAGHIASTFANSKCNFFKRTSMKLNYIVFLALFCLPFCAFSQPKGNVLRGTITDLQGEALPGVNIRVKGSTLGTSTDAYGHYTLRGQWEKGDFIVFSFMGMKEICMRYTGQQVYNTVMQQDTRSLKEVVIVARQNINEMDIRAKSGVVQHVDMKRLNSKPMISMSLALQGSIPGLVVTNTGDLGQKPKIRIRGNSSFRKGDAVNEPLYVKDGQVISGETFLTLNPMEIKEIKVLKDAVACALYGVKAANGVIEITSLRGNPDGKITTNYSFNMGITTRGRRGIKMMDTEEKLELERRLQNPIAPGYRYSEDFFKKYYNNSPDLEKMIAKGKTMLDSLKNIHTDWFDELIRLNTYQRHNLSVRGGTEKTSYSISAGYARQGGRIEGNNTQRFTTALSLDQQLGHLGYLSLSANAGYGRTDTPNGTDETPANLVYKLNPYETKKGHLFSFPRGDYTYDDLIYQYRKEATDKRGGLTGSINLKPFDELSIDAVAGIDVLLSEEMTLVPSTAISERKSYEKEEALGKLTKSKSVTTDISSNIRATYNKVIAGKHDFTLGANMDYYMKNIDQAGIMGFGVGTLMSPAAINHSLTGYRRPQVSSSKDKTAQLGFGIVAGYSYNALYDLFATYKADASSVLPKEKRWNGAWALGMGWTPSNHSFMNNNKTITRLNVRASYGRMANLAGVSADATIGTFSYSTNFYSTTRLLQLRALYNLDLKPEQTTTTDISLSMELFKRISLEANIYRRETSDALLDVPIPLSNGFQTMKRNIGVLRNEGYELSALFKVLDGQDWKLSLRGSLAYNRNKVVNLYYTDRLYTSETSLVPDYEVGKAYDILFGLKSLGINPITGLPVFQGANGEEVPAIQNISKENIIALGHGTPPYSGSLNLSLSYRHFDFDMDLYYVFGGIRAYNYAYIRSLDNAYLNAAKGQLENMWFKKGDTGKSYHSPFYSSSAIASLQYPNTKTVGKSDFMRLSMLSLRYRVPNVFLQRNCNFVKYANISFQASNLFTFTPYGESDPETGSLAGTLQPILTLNLNLTF</sequence>
<dbReference type="Proteomes" id="UP000008630">
    <property type="component" value="Chromosome"/>
</dbReference>
<dbReference type="Gene3D" id="2.170.130.10">
    <property type="entry name" value="TonB-dependent receptor, plug domain"/>
    <property type="match status" value="1"/>
</dbReference>
<dbReference type="InterPro" id="IPR037066">
    <property type="entry name" value="Plug_dom_sf"/>
</dbReference>
<comment type="similarity">
    <text evidence="7">Belongs to the TonB-dependent receptor family.</text>
</comment>
<dbReference type="eggNOG" id="COG4206">
    <property type="taxonomic scope" value="Bacteria"/>
</dbReference>
<dbReference type="NCBIfam" id="TIGR04056">
    <property type="entry name" value="OMP_RagA_SusC"/>
    <property type="match status" value="1"/>
</dbReference>
<keyword evidence="8" id="KW-0675">Receptor</keyword>
<keyword evidence="5 7" id="KW-0472">Membrane</keyword>
<keyword evidence="2 7" id="KW-0813">Transport</keyword>
<evidence type="ECO:0000256" key="4">
    <source>
        <dbReference type="ARBA" id="ARBA00022692"/>
    </source>
</evidence>
<dbReference type="InterPro" id="IPR023996">
    <property type="entry name" value="TonB-dep_OMP_SusC/RagA"/>
</dbReference>
<dbReference type="EMBL" id="CP002352">
    <property type="protein sequence ID" value="ADV43592.1"/>
    <property type="molecule type" value="Genomic_DNA"/>
</dbReference>
<evidence type="ECO:0000256" key="7">
    <source>
        <dbReference type="PROSITE-ProRule" id="PRU01360"/>
    </source>
</evidence>
<accession>E6SWB7</accession>
<keyword evidence="4 7" id="KW-0812">Transmembrane</keyword>
<reference evidence="8 9" key="2">
    <citation type="journal article" date="2011" name="Stand. Genomic Sci.">
        <title>Complete genome sequence of Bacteroides helcogenes type strain (P 36-108).</title>
        <authorList>
            <person name="Pati A."/>
            <person name="Gronow S."/>
            <person name="Zeytun A."/>
            <person name="Lapidus A."/>
            <person name="Nolan M."/>
            <person name="Hammon N."/>
            <person name="Deshpande S."/>
            <person name="Cheng J.F."/>
            <person name="Tapia R."/>
            <person name="Han C."/>
            <person name="Goodwin L."/>
            <person name="Pitluck S."/>
            <person name="Liolios K."/>
            <person name="Pagani I."/>
            <person name="Ivanova N."/>
            <person name="Mavromatis K."/>
            <person name="Chen A."/>
            <person name="Palaniappan K."/>
            <person name="Land M."/>
            <person name="Hauser L."/>
            <person name="Chang Y.J."/>
            <person name="Jeffries C.D."/>
            <person name="Detter J.C."/>
            <person name="Brambilla E."/>
            <person name="Rohde M."/>
            <person name="Goker M."/>
            <person name="Woyke T."/>
            <person name="Bristow J."/>
            <person name="Eisen J.A."/>
            <person name="Markowitz V."/>
            <person name="Hugenholtz P."/>
            <person name="Kyrpides N.C."/>
            <person name="Klenk H.P."/>
            <person name="Lucas S."/>
        </authorList>
    </citation>
    <scope>NUCLEOTIDE SEQUENCE [LARGE SCALE GENOMIC DNA]</scope>
    <source>
        <strain evidence="9">ATCC 35417 / DSM 20613 / JCM 6297 / CCUG 15421 / P 36-108</strain>
    </source>
</reference>
<dbReference type="SUPFAM" id="SSF56935">
    <property type="entry name" value="Porins"/>
    <property type="match status" value="1"/>
</dbReference>
<dbReference type="SUPFAM" id="SSF49464">
    <property type="entry name" value="Carboxypeptidase regulatory domain-like"/>
    <property type="match status" value="1"/>
</dbReference>
<evidence type="ECO:0000313" key="8">
    <source>
        <dbReference type="EMBL" id="ADV43592.1"/>
    </source>
</evidence>
<reference key="1">
    <citation type="submission" date="2010-11" db="EMBL/GenBank/DDBJ databases">
        <title>The complete genome of Bacteroides helcogenes P 36-108.</title>
        <authorList>
            <consortium name="US DOE Joint Genome Institute (JGI-PGF)"/>
            <person name="Lucas S."/>
            <person name="Copeland A."/>
            <person name="Lapidus A."/>
            <person name="Bruce D."/>
            <person name="Goodwin L."/>
            <person name="Pitluck S."/>
            <person name="Kyrpides N."/>
            <person name="Mavromatis K."/>
            <person name="Ivanova N."/>
            <person name="Zeytun A."/>
            <person name="Brettin T."/>
            <person name="Detter J.C."/>
            <person name="Tapia R."/>
            <person name="Han C."/>
            <person name="Land M."/>
            <person name="Hauser L."/>
            <person name="Markowitz V."/>
            <person name="Cheng J.-F."/>
            <person name="Hugenholtz P."/>
            <person name="Woyke T."/>
            <person name="Wu D."/>
            <person name="Gronow S."/>
            <person name="Wellnitz S."/>
            <person name="Brambilla E."/>
            <person name="Klenk H.-P."/>
            <person name="Eisen J.A."/>
        </authorList>
    </citation>
    <scope>NUCLEOTIDE SEQUENCE</scope>
    <source>
        <strain>P 36-108</strain>
    </source>
</reference>
<evidence type="ECO:0000256" key="3">
    <source>
        <dbReference type="ARBA" id="ARBA00022452"/>
    </source>
</evidence>
<protein>
    <submittedName>
        <fullName evidence="8">TonB-dependent receptor</fullName>
    </submittedName>
</protein>
<dbReference type="InterPro" id="IPR036942">
    <property type="entry name" value="Beta-barrel_TonB_sf"/>
</dbReference>
<keyword evidence="9" id="KW-1185">Reference proteome</keyword>
<keyword evidence="3 7" id="KW-1134">Transmembrane beta strand</keyword>
<dbReference type="Gene3D" id="2.40.170.20">
    <property type="entry name" value="TonB-dependent receptor, beta-barrel domain"/>
    <property type="match status" value="1"/>
</dbReference>
<evidence type="ECO:0000256" key="1">
    <source>
        <dbReference type="ARBA" id="ARBA00004571"/>
    </source>
</evidence>
<dbReference type="InterPro" id="IPR008969">
    <property type="entry name" value="CarboxyPept-like_regulatory"/>
</dbReference>
<evidence type="ECO:0000256" key="2">
    <source>
        <dbReference type="ARBA" id="ARBA00022448"/>
    </source>
</evidence>
<gene>
    <name evidence="8" type="ordered locus">Bache_1587</name>
</gene>
<evidence type="ECO:0000256" key="5">
    <source>
        <dbReference type="ARBA" id="ARBA00023136"/>
    </source>
</evidence>
<dbReference type="STRING" id="693979.Bache_1587"/>